<dbReference type="SUPFAM" id="SSF55124">
    <property type="entry name" value="Nitrite/Sulfite reductase N-terminal domain-like"/>
    <property type="match status" value="1"/>
</dbReference>
<protein>
    <submittedName>
        <fullName evidence="9">Sulfite reductase</fullName>
    </submittedName>
</protein>
<dbReference type="Pfam" id="PF01077">
    <property type="entry name" value="NIR_SIR"/>
    <property type="match status" value="1"/>
</dbReference>
<dbReference type="RefSeq" id="WP_267927175.1">
    <property type="nucleotide sequence ID" value="NZ_AP024233.1"/>
</dbReference>
<evidence type="ECO:0000256" key="1">
    <source>
        <dbReference type="ARBA" id="ARBA00022485"/>
    </source>
</evidence>
<dbReference type="Gene3D" id="3.30.413.10">
    <property type="entry name" value="Sulfite Reductase Hemoprotein, domain 1"/>
    <property type="match status" value="1"/>
</dbReference>
<keyword evidence="10" id="KW-1185">Reference proteome</keyword>
<keyword evidence="6" id="KW-0411">Iron-sulfur</keyword>
<evidence type="ECO:0000256" key="5">
    <source>
        <dbReference type="ARBA" id="ARBA00023004"/>
    </source>
</evidence>
<keyword evidence="3" id="KW-0479">Metal-binding</keyword>
<evidence type="ECO:0000256" key="2">
    <source>
        <dbReference type="ARBA" id="ARBA00022617"/>
    </source>
</evidence>
<evidence type="ECO:0000313" key="10">
    <source>
        <dbReference type="Proteomes" id="UP001063350"/>
    </source>
</evidence>
<feature type="domain" description="Nitrite/sulphite reductase 4Fe-4S" evidence="7">
    <location>
        <begin position="80"/>
        <end position="198"/>
    </location>
</feature>
<dbReference type="InterPro" id="IPR005117">
    <property type="entry name" value="NiRdtase/SiRdtase_haem-b_fer"/>
</dbReference>
<name>A0A915UAY6_9BACT</name>
<dbReference type="Proteomes" id="UP001063350">
    <property type="component" value="Chromosome"/>
</dbReference>
<dbReference type="GO" id="GO:0046872">
    <property type="term" value="F:metal ion binding"/>
    <property type="evidence" value="ECO:0007669"/>
    <property type="project" value="UniProtKB-KW"/>
</dbReference>
<evidence type="ECO:0000259" key="7">
    <source>
        <dbReference type="Pfam" id="PF01077"/>
    </source>
</evidence>
<dbReference type="SUPFAM" id="SSF56014">
    <property type="entry name" value="Nitrite and sulphite reductase 4Fe-4S domain-like"/>
    <property type="match status" value="1"/>
</dbReference>
<dbReference type="InterPro" id="IPR045854">
    <property type="entry name" value="NO2/SO3_Rdtase_4Fe4S_sf"/>
</dbReference>
<keyword evidence="5" id="KW-0408">Iron</keyword>
<evidence type="ECO:0000256" key="3">
    <source>
        <dbReference type="ARBA" id="ARBA00022723"/>
    </source>
</evidence>
<dbReference type="InterPro" id="IPR036136">
    <property type="entry name" value="Nit/Sulf_reduc_fer-like_dom_sf"/>
</dbReference>
<keyword evidence="1" id="KW-0004">4Fe-4S</keyword>
<keyword evidence="4" id="KW-0560">Oxidoreductase</keyword>
<dbReference type="PANTHER" id="PTHR43809:SF1">
    <property type="entry name" value="NITRITE REDUCTASE (NADH) LARGE SUBUNIT"/>
    <property type="match status" value="1"/>
</dbReference>
<dbReference type="EMBL" id="AP024233">
    <property type="protein sequence ID" value="BCO10446.1"/>
    <property type="molecule type" value="Genomic_DNA"/>
</dbReference>
<dbReference type="InterPro" id="IPR006066">
    <property type="entry name" value="NO2/SO3_Rdtase_FeS/sirohaem_BS"/>
</dbReference>
<dbReference type="GO" id="GO:0020037">
    <property type="term" value="F:heme binding"/>
    <property type="evidence" value="ECO:0007669"/>
    <property type="project" value="InterPro"/>
</dbReference>
<evidence type="ECO:0000256" key="6">
    <source>
        <dbReference type="ARBA" id="ARBA00023014"/>
    </source>
</evidence>
<gene>
    <name evidence="9" type="ORF">GF1_28220</name>
</gene>
<sequence length="207" mass="22734">MEQEKTESLTILCGAGLVSPEFLQAVNDVVQKYQLTLYLSTTQNLRLLEVKESDRQAIMDELASRVGARFKGQVKHPLPKVCVSTPHCKFGRIDTFGLEEKISSLLAGMAPVKPKLKIAISGCTVACPGSLTTDIGIVGTPKGMDVYVGGKLGAFPQIGRRVVRGADEEQVLSLIRELVLYHDSKTKTKQRMFKLLKEPDFPYPDAV</sequence>
<dbReference type="PANTHER" id="PTHR43809">
    <property type="entry name" value="NITRITE REDUCTASE (NADH) LARGE SUBUNIT"/>
    <property type="match status" value="1"/>
</dbReference>
<evidence type="ECO:0000313" key="9">
    <source>
        <dbReference type="EMBL" id="BCO10446.1"/>
    </source>
</evidence>
<organism evidence="9 10">
    <name type="scientific">Desulfolithobacter dissulfuricans</name>
    <dbReference type="NCBI Taxonomy" id="2795293"/>
    <lineage>
        <taxon>Bacteria</taxon>
        <taxon>Pseudomonadati</taxon>
        <taxon>Thermodesulfobacteriota</taxon>
        <taxon>Desulfobulbia</taxon>
        <taxon>Desulfobulbales</taxon>
        <taxon>Desulfobulbaceae</taxon>
        <taxon>Desulfolithobacter</taxon>
    </lineage>
</organism>
<feature type="domain" description="Nitrite/Sulfite reductase ferredoxin-like" evidence="8">
    <location>
        <begin position="5"/>
        <end position="64"/>
    </location>
</feature>
<reference evidence="9" key="1">
    <citation type="submission" date="2020-12" db="EMBL/GenBank/DDBJ databases">
        <title>Desulfobium dissulfuricans gen. nov., sp. nov., a novel mesophilic, sulfate-reducing bacterium isolated from a deep-sea hydrothermal vent.</title>
        <authorList>
            <person name="Hashimoto Y."/>
            <person name="Tame A."/>
            <person name="Sawayama S."/>
            <person name="Miyazaki J."/>
            <person name="Takai K."/>
            <person name="Nakagawa S."/>
        </authorList>
    </citation>
    <scope>NUCLEOTIDE SEQUENCE</scope>
    <source>
        <strain evidence="9">GF1</strain>
    </source>
</reference>
<dbReference type="GO" id="GO:0016491">
    <property type="term" value="F:oxidoreductase activity"/>
    <property type="evidence" value="ECO:0007669"/>
    <property type="project" value="UniProtKB-KW"/>
</dbReference>
<dbReference type="KEGG" id="ddu:GF1_28220"/>
<dbReference type="GO" id="GO:0051539">
    <property type="term" value="F:4 iron, 4 sulfur cluster binding"/>
    <property type="evidence" value="ECO:0007669"/>
    <property type="project" value="UniProtKB-KW"/>
</dbReference>
<dbReference type="InterPro" id="IPR006067">
    <property type="entry name" value="NO2/SO3_Rdtase_4Fe4S_dom"/>
</dbReference>
<accession>A0A915UAY6</accession>
<dbReference type="InterPro" id="IPR052034">
    <property type="entry name" value="NasD-like"/>
</dbReference>
<keyword evidence="2" id="KW-0349">Heme</keyword>
<dbReference type="PROSITE" id="PS00365">
    <property type="entry name" value="NIR_SIR"/>
    <property type="match status" value="1"/>
</dbReference>
<evidence type="ECO:0000256" key="4">
    <source>
        <dbReference type="ARBA" id="ARBA00023002"/>
    </source>
</evidence>
<dbReference type="AlphaFoldDB" id="A0A915UAY6"/>
<evidence type="ECO:0000259" key="8">
    <source>
        <dbReference type="Pfam" id="PF03460"/>
    </source>
</evidence>
<proteinExistence type="predicted"/>
<dbReference type="Pfam" id="PF03460">
    <property type="entry name" value="NIR_SIR_ferr"/>
    <property type="match status" value="1"/>
</dbReference>